<protein>
    <submittedName>
        <fullName evidence="1">Uncharacterized protein</fullName>
    </submittedName>
</protein>
<evidence type="ECO:0000313" key="2">
    <source>
        <dbReference type="Proteomes" id="UP001302257"/>
    </source>
</evidence>
<name>A0ABZ0AWS4_9BURK</name>
<evidence type="ECO:0000313" key="1">
    <source>
        <dbReference type="EMBL" id="WNO03955.1"/>
    </source>
</evidence>
<dbReference type="Proteomes" id="UP001302257">
    <property type="component" value="Chromosome"/>
</dbReference>
<sequence>MTSGTRDFSKSEQASEIIKELYLALFTQNALRNASSGLAGIYMDADISGENIQWEDTAACSLLQLLTKISKIRSEQRVCDARTLDAHSAFFQSKVIEFIELSQGPGALKLKWLPEILAKCQEFATKGCQPFIGCNDFRTYILYGLDELVAETCANMETGKLLSLKVHLAITRAFTSKAIELFTVQIQRIHLGPKAAGFSYFQSHQEFVPLLYVASTVYELVADDDIVSLENLYSYLAQIRWQFSVTDALGPEAEKKCNQLLELCLIDSYEAGKLVIVKSLASLNFAN</sequence>
<organism evidence="1 2">
    <name type="scientific">Rhodoferax mekongensis</name>
    <dbReference type="NCBI Taxonomy" id="3068341"/>
    <lineage>
        <taxon>Bacteria</taxon>
        <taxon>Pseudomonadati</taxon>
        <taxon>Pseudomonadota</taxon>
        <taxon>Betaproteobacteria</taxon>
        <taxon>Burkholderiales</taxon>
        <taxon>Comamonadaceae</taxon>
        <taxon>Rhodoferax</taxon>
    </lineage>
</organism>
<accession>A0ABZ0AWS4</accession>
<gene>
    <name evidence="1" type="ORF">RAN89_13675</name>
</gene>
<proteinExistence type="predicted"/>
<dbReference type="RefSeq" id="WP_313866826.1">
    <property type="nucleotide sequence ID" value="NZ_CP132507.1"/>
</dbReference>
<dbReference type="EMBL" id="CP132507">
    <property type="protein sequence ID" value="WNO03955.1"/>
    <property type="molecule type" value="Genomic_DNA"/>
</dbReference>
<reference evidence="1 2" key="1">
    <citation type="submission" date="2023-08" db="EMBL/GenBank/DDBJ databases">
        <title>Rhodoferax potami sp. nov. and Rhodoferax mekongensis sp. nov., isolated from the Mekong River in Thailand.</title>
        <authorList>
            <person name="Kitikhun S."/>
            <person name="Charoenyingcharoen P."/>
            <person name="Siriarchawattana P."/>
            <person name="Likhitrattanapisal S."/>
            <person name="Nilsakha T."/>
            <person name="Chanpet A."/>
            <person name="Rattanawaree P."/>
            <person name="Ingsriswang S."/>
        </authorList>
    </citation>
    <scope>NUCLEOTIDE SEQUENCE [LARGE SCALE GENOMIC DNA]</scope>
    <source>
        <strain evidence="1 2">TBRC 17307</strain>
    </source>
</reference>
<keyword evidence="2" id="KW-1185">Reference proteome</keyword>